<dbReference type="InterPro" id="IPR056113">
    <property type="entry name" value="DUF7696"/>
</dbReference>
<proteinExistence type="predicted"/>
<dbReference type="OrthoDB" id="6925610at2"/>
<evidence type="ECO:0000313" key="1">
    <source>
        <dbReference type="EMBL" id="RMH91971.1"/>
    </source>
</evidence>
<evidence type="ECO:0000313" key="2">
    <source>
        <dbReference type="Proteomes" id="UP000269774"/>
    </source>
</evidence>
<protein>
    <submittedName>
        <fullName evidence="1">Uncharacterized protein</fullName>
    </submittedName>
</protein>
<sequence length="65" mass="7570">MSNNPTDRQQRLECEARTWLRKGYVTADKFTELSAIITKHQGAAGAAHLVVEMRRLWRRRSGWLT</sequence>
<dbReference type="RefSeq" id="WP_122163928.1">
    <property type="nucleotide sequence ID" value="NZ_JAMOIB010000001.1"/>
</dbReference>
<dbReference type="Proteomes" id="UP000269774">
    <property type="component" value="Unassembled WGS sequence"/>
</dbReference>
<dbReference type="AlphaFoldDB" id="A0A3M2HQH1"/>
<keyword evidence="2" id="KW-1185">Reference proteome</keyword>
<dbReference type="Pfam" id="PF24751">
    <property type="entry name" value="DUF7696"/>
    <property type="match status" value="1"/>
</dbReference>
<comment type="caution">
    <text evidence="1">The sequence shown here is derived from an EMBL/GenBank/DDBJ whole genome shotgun (WGS) entry which is preliminary data.</text>
</comment>
<dbReference type="EMBL" id="RFFM01000001">
    <property type="protein sequence ID" value="RMH91971.1"/>
    <property type="molecule type" value="Genomic_DNA"/>
</dbReference>
<gene>
    <name evidence="1" type="ORF">EA797_04350</name>
</gene>
<organism evidence="1 2">
    <name type="scientific">Stutzerimonas zhaodongensis</name>
    <dbReference type="NCBI Taxonomy" id="1176257"/>
    <lineage>
        <taxon>Bacteria</taxon>
        <taxon>Pseudomonadati</taxon>
        <taxon>Pseudomonadota</taxon>
        <taxon>Gammaproteobacteria</taxon>
        <taxon>Pseudomonadales</taxon>
        <taxon>Pseudomonadaceae</taxon>
        <taxon>Stutzerimonas</taxon>
    </lineage>
</organism>
<name>A0A3M2HQH1_9GAMM</name>
<reference evidence="1 2" key="1">
    <citation type="submission" date="2018-10" db="EMBL/GenBank/DDBJ databases">
        <title>Pseudomonas zhaodongensis NEAU-ST5-21(T) genome.</title>
        <authorList>
            <person name="Peng J."/>
            <person name="Liu Z.-P."/>
        </authorList>
    </citation>
    <scope>NUCLEOTIDE SEQUENCE [LARGE SCALE GENOMIC DNA]</scope>
    <source>
        <strain evidence="1 2">NEAU-ST5-21</strain>
    </source>
</reference>
<accession>A0A3M2HQH1</accession>